<evidence type="ECO:0000256" key="5">
    <source>
        <dbReference type="ARBA" id="ARBA00022676"/>
    </source>
</evidence>
<dbReference type="InParanoid" id="A0A2P5ID93"/>
<dbReference type="GO" id="GO:0016020">
    <property type="term" value="C:membrane"/>
    <property type="evidence" value="ECO:0007669"/>
    <property type="project" value="UniProtKB-SubCell"/>
</dbReference>
<evidence type="ECO:0000256" key="2">
    <source>
        <dbReference type="ARBA" id="ARBA00004922"/>
    </source>
</evidence>
<keyword evidence="7" id="KW-0812">Transmembrane</keyword>
<evidence type="ECO:0000256" key="8">
    <source>
        <dbReference type="ARBA" id="ARBA00022741"/>
    </source>
</evidence>
<dbReference type="InterPro" id="IPR026050">
    <property type="entry name" value="C1GALT1/C1GALT1_chp1"/>
</dbReference>
<evidence type="ECO:0000256" key="9">
    <source>
        <dbReference type="ARBA" id="ARBA00022968"/>
    </source>
</evidence>
<dbReference type="InterPro" id="IPR003378">
    <property type="entry name" value="Fringe-like_glycosylTrfase"/>
</dbReference>
<evidence type="ECO:0000256" key="7">
    <source>
        <dbReference type="ARBA" id="ARBA00022692"/>
    </source>
</evidence>
<dbReference type="PANTHER" id="PTHR23033:SF40">
    <property type="entry name" value="APPLE DOMAIN-CONTAINING PROTEIN"/>
    <property type="match status" value="1"/>
</dbReference>
<keyword evidence="8" id="KW-0547">Nucleotide-binding</keyword>
<comment type="subcellular location">
    <subcellularLocation>
        <location evidence="1">Membrane</location>
        <topology evidence="1">Single-pass type II membrane protein</topology>
    </subcellularLocation>
</comment>
<comment type="similarity">
    <text evidence="3">Belongs to the glycosyltransferase 31 family. Beta3-Gal-T subfamily.</text>
</comment>
<feature type="domain" description="Fringe-like glycosyltransferase" evidence="12">
    <location>
        <begin position="195"/>
        <end position="349"/>
    </location>
</feature>
<evidence type="ECO:0000256" key="3">
    <source>
        <dbReference type="ARBA" id="ARBA00006462"/>
    </source>
</evidence>
<sequence length="473" mass="53120">MSPYWRRSRRSLFSLRLLTSAAIVTLFLWATLPYDNALRSAVRFNTHRFITFLHGPLRNERWLYEPAPFPVNWSRDVAIILKTGYGTHERALAWIEALPVAISPENIIVVGDFHAQLETRTGARTGLKVHDVIEQVVDEKPVGCGGARCPRAEKYMNLKAAVSAGEDELARNYSTSFGWELDAMKFIPGLELAYRAMPDKKWFILVDDDTYLIYPSLNSILGHFDPSRPHYLGNAVGDYRQRFAHGGSSIALSRTTMQALFAPANHHTVSKARLASLTETWGDRLLADALLRLRVPVDENASRFFNGEQPWASRLRPDRLCAPVATFHHLSTAGEMEAVGRLFRDAVDPVLWVDLWDMFSVGARRREKRASAAARPSASVSPSSKYDDEIMFGRPGWDHVGSLDEHTETSSGVKDARGCSRLCRSSGKCLAWTWDERLGLCHSSPWVTVGREAVGLRSGLDLDRFEYLAGECR</sequence>
<name>A0A2P5ID93_DIAHE</name>
<evidence type="ECO:0000256" key="6">
    <source>
        <dbReference type="ARBA" id="ARBA00022679"/>
    </source>
</evidence>
<proteinExistence type="inferred from homology"/>
<keyword evidence="10" id="KW-1133">Transmembrane helix</keyword>
<dbReference type="EMBL" id="MAVT02000048">
    <property type="protein sequence ID" value="POS80477.1"/>
    <property type="molecule type" value="Genomic_DNA"/>
</dbReference>
<comment type="caution">
    <text evidence="13">The sequence shown here is derived from an EMBL/GenBank/DDBJ whole genome shotgun (WGS) entry which is preliminary data.</text>
</comment>
<evidence type="ECO:0000256" key="4">
    <source>
        <dbReference type="ARBA" id="ARBA00012557"/>
    </source>
</evidence>
<keyword evidence="5" id="KW-0328">Glycosyltransferase</keyword>
<dbReference type="PANTHER" id="PTHR23033">
    <property type="entry name" value="BETA1,3-GALACTOSYLTRANSFERASE"/>
    <property type="match status" value="1"/>
</dbReference>
<protein>
    <recommendedName>
        <fullName evidence="4">N-acetylgalactosaminide beta-1,3-galactosyltransferase</fullName>
        <ecNumber evidence="4">2.4.1.122</ecNumber>
    </recommendedName>
</protein>
<keyword evidence="11" id="KW-0472">Membrane</keyword>
<dbReference type="GO" id="GO:0016263">
    <property type="term" value="F:glycoprotein-N-acetylgalactosamine 3-beta-galactosyltransferase activity"/>
    <property type="evidence" value="ECO:0007669"/>
    <property type="project" value="UniProtKB-EC"/>
</dbReference>
<dbReference type="Proteomes" id="UP000094444">
    <property type="component" value="Unassembled WGS sequence"/>
</dbReference>
<dbReference type="Pfam" id="PF02434">
    <property type="entry name" value="Fringe"/>
    <property type="match status" value="1"/>
</dbReference>
<accession>A0A2P5ID93</accession>
<dbReference type="OrthoDB" id="414175at2759"/>
<keyword evidence="6" id="KW-0808">Transferase</keyword>
<reference evidence="13" key="1">
    <citation type="submission" date="2017-09" db="EMBL/GenBank/DDBJ databases">
        <title>Polyketide synthases of a Diaporthe helianthi virulent isolate.</title>
        <authorList>
            <person name="Baroncelli R."/>
        </authorList>
    </citation>
    <scope>NUCLEOTIDE SEQUENCE [LARGE SCALE GENOMIC DNA]</scope>
    <source>
        <strain evidence="13">7/96</strain>
    </source>
</reference>
<evidence type="ECO:0000256" key="1">
    <source>
        <dbReference type="ARBA" id="ARBA00004606"/>
    </source>
</evidence>
<evidence type="ECO:0000256" key="11">
    <source>
        <dbReference type="ARBA" id="ARBA00023136"/>
    </source>
</evidence>
<dbReference type="GO" id="GO:0000166">
    <property type="term" value="F:nucleotide binding"/>
    <property type="evidence" value="ECO:0007669"/>
    <property type="project" value="UniProtKB-KW"/>
</dbReference>
<evidence type="ECO:0000256" key="10">
    <source>
        <dbReference type="ARBA" id="ARBA00022989"/>
    </source>
</evidence>
<dbReference type="EC" id="2.4.1.122" evidence="4"/>
<dbReference type="AlphaFoldDB" id="A0A2P5ID93"/>
<evidence type="ECO:0000313" key="14">
    <source>
        <dbReference type="Proteomes" id="UP000094444"/>
    </source>
</evidence>
<keyword evidence="14" id="KW-1185">Reference proteome</keyword>
<evidence type="ECO:0000313" key="13">
    <source>
        <dbReference type="EMBL" id="POS80477.1"/>
    </source>
</evidence>
<dbReference type="STRING" id="158607.A0A2P5ID93"/>
<keyword evidence="9" id="KW-0735">Signal-anchor</keyword>
<dbReference type="Gene3D" id="3.90.550.50">
    <property type="match status" value="1"/>
</dbReference>
<evidence type="ECO:0000259" key="12">
    <source>
        <dbReference type="Pfam" id="PF02434"/>
    </source>
</evidence>
<comment type="pathway">
    <text evidence="2">Protein modification; protein glycosylation.</text>
</comment>
<organism evidence="13 14">
    <name type="scientific">Diaporthe helianthi</name>
    <dbReference type="NCBI Taxonomy" id="158607"/>
    <lineage>
        <taxon>Eukaryota</taxon>
        <taxon>Fungi</taxon>
        <taxon>Dikarya</taxon>
        <taxon>Ascomycota</taxon>
        <taxon>Pezizomycotina</taxon>
        <taxon>Sordariomycetes</taxon>
        <taxon>Sordariomycetidae</taxon>
        <taxon>Diaporthales</taxon>
        <taxon>Diaporthaceae</taxon>
        <taxon>Diaporthe</taxon>
    </lineage>
</organism>
<gene>
    <name evidence="13" type="ORF">DHEL01_v201115</name>
</gene>